<dbReference type="InterPro" id="IPR015943">
    <property type="entry name" value="WD40/YVTN_repeat-like_dom_sf"/>
</dbReference>
<dbReference type="SUPFAM" id="SSF50978">
    <property type="entry name" value="WD40 repeat-like"/>
    <property type="match status" value="1"/>
</dbReference>
<evidence type="ECO:0000256" key="1">
    <source>
        <dbReference type="ARBA" id="ARBA00022574"/>
    </source>
</evidence>
<keyword evidence="2" id="KW-0677">Repeat</keyword>
<evidence type="ECO:0000256" key="2">
    <source>
        <dbReference type="ARBA" id="ARBA00022737"/>
    </source>
</evidence>
<dbReference type="PROSITE" id="PS50082">
    <property type="entry name" value="WD_REPEATS_2"/>
    <property type="match status" value="2"/>
</dbReference>
<name>A0AAD7B7K5_9AGAR</name>
<accession>A0AAD7B7K5</accession>
<dbReference type="PANTHER" id="PTHR22847">
    <property type="entry name" value="WD40 REPEAT PROTEIN"/>
    <property type="match status" value="1"/>
</dbReference>
<evidence type="ECO:0000313" key="4">
    <source>
        <dbReference type="EMBL" id="KAJ7613098.1"/>
    </source>
</evidence>
<dbReference type="EMBL" id="JARKIF010000029">
    <property type="protein sequence ID" value="KAJ7613098.1"/>
    <property type="molecule type" value="Genomic_DNA"/>
</dbReference>
<sequence length="262" mass="28515">LWDIGTSECIHIYSGHTMSVNSIMFAPNMEQFASGSSDGTVRIWGTEGEASGCAILEGHTGEVLCVACSTDGMHIASAGNGHDWKILLWGSHENSWELLRHFPCLTSPVNALIFSDTRHIYSGSFDGELCVRDIHAIDCDDSTQWMHQDEVNSVAISHNRTMCASASADAVIIWTLGNKIPAIHFINRIDSEKADINCVVFSPDDALFCTGSSDGQVQMFNTVTGDQVGEPFQFEEAVIRVAFSTVTSLLAIALYGTRFTVN</sequence>
<keyword evidence="1 3" id="KW-0853">WD repeat</keyword>
<reference evidence="4" key="1">
    <citation type="submission" date="2023-03" db="EMBL/GenBank/DDBJ databases">
        <title>Massive genome expansion in bonnet fungi (Mycena s.s.) driven by repeated elements and novel gene families across ecological guilds.</title>
        <authorList>
            <consortium name="Lawrence Berkeley National Laboratory"/>
            <person name="Harder C.B."/>
            <person name="Miyauchi S."/>
            <person name="Viragh M."/>
            <person name="Kuo A."/>
            <person name="Thoen E."/>
            <person name="Andreopoulos B."/>
            <person name="Lu D."/>
            <person name="Skrede I."/>
            <person name="Drula E."/>
            <person name="Henrissat B."/>
            <person name="Morin E."/>
            <person name="Kohler A."/>
            <person name="Barry K."/>
            <person name="LaButti K."/>
            <person name="Morin E."/>
            <person name="Salamov A."/>
            <person name="Lipzen A."/>
            <person name="Mereny Z."/>
            <person name="Hegedus B."/>
            <person name="Baldrian P."/>
            <person name="Stursova M."/>
            <person name="Weitz H."/>
            <person name="Taylor A."/>
            <person name="Grigoriev I.V."/>
            <person name="Nagy L.G."/>
            <person name="Martin F."/>
            <person name="Kauserud H."/>
        </authorList>
    </citation>
    <scope>NUCLEOTIDE SEQUENCE</scope>
    <source>
        <strain evidence="4">9284</strain>
    </source>
</reference>
<evidence type="ECO:0000256" key="3">
    <source>
        <dbReference type="PROSITE-ProRule" id="PRU00221"/>
    </source>
</evidence>
<feature type="repeat" description="WD" evidence="3">
    <location>
        <begin position="13"/>
        <end position="44"/>
    </location>
</feature>
<dbReference type="AlphaFoldDB" id="A0AAD7B7K5"/>
<dbReference type="InterPro" id="IPR001680">
    <property type="entry name" value="WD40_rpt"/>
</dbReference>
<dbReference type="InterPro" id="IPR036322">
    <property type="entry name" value="WD40_repeat_dom_sf"/>
</dbReference>
<organism evidence="4 5">
    <name type="scientific">Roridomyces roridus</name>
    <dbReference type="NCBI Taxonomy" id="1738132"/>
    <lineage>
        <taxon>Eukaryota</taxon>
        <taxon>Fungi</taxon>
        <taxon>Dikarya</taxon>
        <taxon>Basidiomycota</taxon>
        <taxon>Agaricomycotina</taxon>
        <taxon>Agaricomycetes</taxon>
        <taxon>Agaricomycetidae</taxon>
        <taxon>Agaricales</taxon>
        <taxon>Marasmiineae</taxon>
        <taxon>Mycenaceae</taxon>
        <taxon>Roridomyces</taxon>
    </lineage>
</organism>
<gene>
    <name evidence="4" type="ORF">FB45DRAFT_759265</name>
</gene>
<dbReference type="PANTHER" id="PTHR22847:SF637">
    <property type="entry name" value="WD REPEAT DOMAIN 5B"/>
    <property type="match status" value="1"/>
</dbReference>
<evidence type="ECO:0000313" key="5">
    <source>
        <dbReference type="Proteomes" id="UP001221142"/>
    </source>
</evidence>
<comment type="caution">
    <text evidence="4">The sequence shown here is derived from an EMBL/GenBank/DDBJ whole genome shotgun (WGS) entry which is preliminary data.</text>
</comment>
<dbReference type="PROSITE" id="PS50294">
    <property type="entry name" value="WD_REPEATS_REGION"/>
    <property type="match status" value="1"/>
</dbReference>
<keyword evidence="5" id="KW-1185">Reference proteome</keyword>
<dbReference type="Gene3D" id="2.130.10.10">
    <property type="entry name" value="YVTN repeat-like/Quinoprotein amine dehydrogenase"/>
    <property type="match status" value="2"/>
</dbReference>
<dbReference type="SMART" id="SM00320">
    <property type="entry name" value="WD40"/>
    <property type="match status" value="5"/>
</dbReference>
<dbReference type="Proteomes" id="UP001221142">
    <property type="component" value="Unassembled WGS sequence"/>
</dbReference>
<protein>
    <submittedName>
        <fullName evidence="4">WD40-repeat-containing domain protein</fullName>
    </submittedName>
</protein>
<proteinExistence type="predicted"/>
<feature type="repeat" description="WD" evidence="3">
    <location>
        <begin position="189"/>
        <end position="230"/>
    </location>
</feature>
<feature type="non-terminal residue" evidence="4">
    <location>
        <position position="1"/>
    </location>
</feature>
<dbReference type="Pfam" id="PF00400">
    <property type="entry name" value="WD40"/>
    <property type="match status" value="4"/>
</dbReference>
<dbReference type="GO" id="GO:1990234">
    <property type="term" value="C:transferase complex"/>
    <property type="evidence" value="ECO:0007669"/>
    <property type="project" value="UniProtKB-ARBA"/>
</dbReference>